<dbReference type="AlphaFoldDB" id="A0A834VGS5"/>
<evidence type="ECO:0000256" key="7">
    <source>
        <dbReference type="SAM" id="Phobius"/>
    </source>
</evidence>
<reference evidence="11" key="1">
    <citation type="journal article" date="2020" name="PLoS Negl. Trop. Dis.">
        <title>High-quality nuclear genome for Sarcoptes scabiei-A critical resource for a neglected parasite.</title>
        <authorList>
            <person name="Korhonen P.K."/>
            <person name="Gasser R.B."/>
            <person name="Ma G."/>
            <person name="Wang T."/>
            <person name="Stroehlein A.J."/>
            <person name="Young N.D."/>
            <person name="Ang C.S."/>
            <person name="Fernando D.D."/>
            <person name="Lu H.C."/>
            <person name="Taylor S."/>
            <person name="Reynolds S.L."/>
            <person name="Mofiz E."/>
            <person name="Najaraj S.H."/>
            <person name="Gowda H."/>
            <person name="Madugundu A."/>
            <person name="Renuse S."/>
            <person name="Holt D."/>
            <person name="Pandey A."/>
            <person name="Papenfuss A.T."/>
            <person name="Fischer K."/>
        </authorList>
    </citation>
    <scope>NUCLEOTIDE SEQUENCE [LARGE SCALE GENOMIC DNA]</scope>
</reference>
<keyword evidence="11" id="KW-1185">Reference proteome</keyword>
<gene>
    <name evidence="9" type="ORF">SSS_1990</name>
</gene>
<comment type="subcellular location">
    <subcellularLocation>
        <location evidence="1">Membrane</location>
        <topology evidence="1">Single-pass membrane protein</topology>
    </subcellularLocation>
</comment>
<dbReference type="OrthoDB" id="5970528at2759"/>
<feature type="region of interest" description="Disordered" evidence="6">
    <location>
        <begin position="398"/>
        <end position="428"/>
    </location>
</feature>
<proteinExistence type="inferred from homology"/>
<dbReference type="EnsemblMetazoa" id="SSS_1990s_mrna">
    <property type="protein sequence ID" value="KAF7495210.1"/>
    <property type="gene ID" value="SSS_1990"/>
</dbReference>
<name>A0A834VGS5_SARSC</name>
<feature type="compositionally biased region" description="Acidic residues" evidence="6">
    <location>
        <begin position="554"/>
        <end position="573"/>
    </location>
</feature>
<feature type="region of interest" description="Disordered" evidence="6">
    <location>
        <begin position="554"/>
        <end position="620"/>
    </location>
</feature>
<sequence length="1037" mass="118474">MEKRFVRSFRNFPLLSIIVLSIFLWSIDRPKLSAMILPSVLGDFPMLTKTLRTFQIHACDNEEVAIECDRRSVVKLVYANYGKPVPKNSICRSDMLKKFLDELRSANETIELDLDRNQIDEIRNQNYNRNLESENKSIGTIDLSTNLTHDWPQGYGFQTRSSYQRTYDRNCSDADDMDYNFTLAIEEACRGQYRCGLRVHFANIGLLKPPCDAEARKFAEVAYKCLPKRYVEQVGCYGKHLDLFCSDDDRLLILSATFGATPYGASECPNTTTTYHSPRLPDDLEQLYCVDEFATKTVMRKCHAKKRCTLFADYRSFAEPDCKHDVNYYLKVIYTCSSRTMIESDLRFLYQIPDASTTPFPKLRKKIVKVSKPATPEMIASIKEQMRKENAMRELMRKNLTQPSKSSEKSFTMKPKVDSPVNGKVSNGNSSNIVPEKIDLDRFLLNSTTSSTIPSNSTIPDGNLTDSSINNCTTFETNENGERIFEFIYDWISAIIFIRRNKERFVLYVLISLAISIISLLLVLVVRLYCSRRRILRRIHQNNQKNFIQKFNFDDDDDENFEEDDDDDDDNDGDNNGGGYEFDRLPNSNDEIDHKKKNRDRNNLGEYNLLQDHRNRSQMKQENIVRKNVAFIDENVLRRTRKKNNPSISSTKIFDIEQSYDGDDESRGCFGGAKTFAIESINDRDNPQRNSYSFRTNSFRQFIKTDLDPNRNQIIHEPIDSIRFRSRKNFNDDVDNNNNEGDDESKSIFNSPSWKDSIGTVANELSFSPSSNSTNRLSLVSKSSMPQSSQTHEIELRTILEKPFQSSSFSHSTSFVTSFPSSISTTMSTVTLSTQQQQPLPIINPQALAIEMVTSEIQPNTTTFPMAKIQPMITEHPSTTLQSPMANYPTTRSVIDEALINNLVDELSNHPMPPIMRTPKFPVLNPAASELQTRVLKTALMSAEEDVPHTMLSTTIDLKPRETIDMPSRRFPEPPSSCFTNSMIVSNEILPPPNLRRTKSMGMSEEGSFSNLGHIKLIEADVHSPPLLGKCSHVRDD</sequence>
<evidence type="ECO:0000256" key="2">
    <source>
        <dbReference type="ARBA" id="ARBA00006023"/>
    </source>
</evidence>
<keyword evidence="3 7" id="KW-0812">Transmembrane</keyword>
<evidence type="ECO:0000256" key="5">
    <source>
        <dbReference type="ARBA" id="ARBA00023136"/>
    </source>
</evidence>
<dbReference type="GO" id="GO:0016020">
    <property type="term" value="C:membrane"/>
    <property type="evidence" value="ECO:0007669"/>
    <property type="project" value="UniProtKB-SubCell"/>
</dbReference>
<evidence type="ECO:0000313" key="9">
    <source>
        <dbReference type="EMBL" id="KAF7495210.1"/>
    </source>
</evidence>
<reference evidence="9" key="2">
    <citation type="submission" date="2020-01" db="EMBL/GenBank/DDBJ databases">
        <authorList>
            <person name="Korhonen P.K.K."/>
            <person name="Guangxu M.G."/>
            <person name="Wang T.W."/>
            <person name="Stroehlein A.J.S."/>
            <person name="Young N.D."/>
            <person name="Ang C.-S.A."/>
            <person name="Fernando D.W.F."/>
            <person name="Lu H.L."/>
            <person name="Taylor S.T."/>
            <person name="Ehtesham M.E.M."/>
            <person name="Najaraj S.H.N."/>
            <person name="Harsha G.H.G."/>
            <person name="Madugundu A.M."/>
            <person name="Renuse S.R."/>
            <person name="Holt D.H."/>
            <person name="Pandey A.P."/>
            <person name="Papenfuss A.P."/>
            <person name="Gasser R.B.G."/>
            <person name="Fischer K.F."/>
        </authorList>
    </citation>
    <scope>NUCLEOTIDE SEQUENCE</scope>
    <source>
        <strain evidence="9">SSS_KF_BRIS2020</strain>
    </source>
</reference>
<feature type="compositionally biased region" description="Low complexity" evidence="6">
    <location>
        <begin position="419"/>
        <end position="428"/>
    </location>
</feature>
<dbReference type="Proteomes" id="UP000070412">
    <property type="component" value="Unassembled WGS sequence"/>
</dbReference>
<keyword evidence="4 7" id="KW-1133">Transmembrane helix</keyword>
<comment type="similarity">
    <text evidence="2">Belongs to the EVA1 family.</text>
</comment>
<dbReference type="InterPro" id="IPR043159">
    <property type="entry name" value="Lectin_gal-bd_sf"/>
</dbReference>
<organism evidence="9">
    <name type="scientific">Sarcoptes scabiei</name>
    <name type="common">Itch mite</name>
    <name type="synonym">Acarus scabiei</name>
    <dbReference type="NCBI Taxonomy" id="52283"/>
    <lineage>
        <taxon>Eukaryota</taxon>
        <taxon>Metazoa</taxon>
        <taxon>Ecdysozoa</taxon>
        <taxon>Arthropoda</taxon>
        <taxon>Chelicerata</taxon>
        <taxon>Arachnida</taxon>
        <taxon>Acari</taxon>
        <taxon>Acariformes</taxon>
        <taxon>Sarcoptiformes</taxon>
        <taxon>Astigmata</taxon>
        <taxon>Psoroptidia</taxon>
        <taxon>Sarcoptoidea</taxon>
        <taxon>Sarcoptidae</taxon>
        <taxon>Sarcoptinae</taxon>
        <taxon>Sarcoptes</taxon>
    </lineage>
</organism>
<dbReference type="Pfam" id="PF14851">
    <property type="entry name" value="FAM176"/>
    <property type="match status" value="1"/>
</dbReference>
<evidence type="ECO:0000313" key="11">
    <source>
        <dbReference type="Proteomes" id="UP000070412"/>
    </source>
</evidence>
<evidence type="ECO:0000256" key="1">
    <source>
        <dbReference type="ARBA" id="ARBA00004167"/>
    </source>
</evidence>
<evidence type="ECO:0000313" key="10">
    <source>
        <dbReference type="EnsemblMetazoa" id="KAF7495210.1"/>
    </source>
</evidence>
<dbReference type="PANTHER" id="PTHR46780">
    <property type="entry name" value="PROTEIN EVA-1"/>
    <property type="match status" value="1"/>
</dbReference>
<dbReference type="InterPro" id="IPR039500">
    <property type="entry name" value="EVA1_dom"/>
</dbReference>
<evidence type="ECO:0000256" key="3">
    <source>
        <dbReference type="ARBA" id="ARBA00022692"/>
    </source>
</evidence>
<evidence type="ECO:0000256" key="6">
    <source>
        <dbReference type="SAM" id="MobiDB-lite"/>
    </source>
</evidence>
<dbReference type="PROSITE" id="PS50228">
    <property type="entry name" value="SUEL_LECTIN"/>
    <property type="match status" value="1"/>
</dbReference>
<dbReference type="CDD" id="cd22829">
    <property type="entry name" value="Gal_Rha_Lectin_EVA1_EVA1C_rpt2"/>
    <property type="match status" value="1"/>
</dbReference>
<dbReference type="Gene3D" id="2.60.120.740">
    <property type="match status" value="2"/>
</dbReference>
<reference evidence="10" key="3">
    <citation type="submission" date="2022-06" db="UniProtKB">
        <authorList>
            <consortium name="EnsemblMetazoa"/>
        </authorList>
    </citation>
    <scope>IDENTIFICATION</scope>
</reference>
<feature type="transmembrane region" description="Helical" evidence="7">
    <location>
        <begin position="505"/>
        <end position="530"/>
    </location>
</feature>
<accession>A0A834VGS5</accession>
<dbReference type="GO" id="GO:0030246">
    <property type="term" value="F:carbohydrate binding"/>
    <property type="evidence" value="ECO:0007669"/>
    <property type="project" value="InterPro"/>
</dbReference>
<dbReference type="InterPro" id="IPR000922">
    <property type="entry name" value="Lectin_gal-bd_dom"/>
</dbReference>
<protein>
    <recommendedName>
        <fullName evidence="8">SUEL-type lectin domain-containing protein</fullName>
    </recommendedName>
</protein>
<dbReference type="EMBL" id="WVUK01000049">
    <property type="protein sequence ID" value="KAF7495210.1"/>
    <property type="molecule type" value="Genomic_DNA"/>
</dbReference>
<evidence type="ECO:0000259" key="8">
    <source>
        <dbReference type="PROSITE" id="PS50228"/>
    </source>
</evidence>
<feature type="domain" description="SUEL-type lectin" evidence="8">
    <location>
        <begin position="235"/>
        <end position="337"/>
    </location>
</feature>
<keyword evidence="5 7" id="KW-0472">Membrane</keyword>
<evidence type="ECO:0000256" key="4">
    <source>
        <dbReference type="ARBA" id="ARBA00022989"/>
    </source>
</evidence>